<dbReference type="AlphaFoldDB" id="A0A0R2AB97"/>
<evidence type="ECO:0000256" key="1">
    <source>
        <dbReference type="SAM" id="Phobius"/>
    </source>
</evidence>
<keyword evidence="3" id="KW-0808">Transferase</keyword>
<dbReference type="Gene3D" id="3.30.565.10">
    <property type="entry name" value="Histidine kinase-like ATPase, C-terminal domain"/>
    <property type="match status" value="1"/>
</dbReference>
<name>A0A0R2AB97_9LACO</name>
<feature type="transmembrane region" description="Helical" evidence="1">
    <location>
        <begin position="32"/>
        <end position="59"/>
    </location>
</feature>
<feature type="transmembrane region" description="Helical" evidence="1">
    <location>
        <begin position="114"/>
        <end position="139"/>
    </location>
</feature>
<keyword evidence="3" id="KW-0418">Kinase</keyword>
<dbReference type="GO" id="GO:0042802">
    <property type="term" value="F:identical protein binding"/>
    <property type="evidence" value="ECO:0007669"/>
    <property type="project" value="TreeGrafter"/>
</dbReference>
<keyword evidence="1" id="KW-0472">Membrane</keyword>
<dbReference type="PANTHER" id="PTHR40448">
    <property type="entry name" value="TWO-COMPONENT SENSOR HISTIDINE KINASE"/>
    <property type="match status" value="1"/>
</dbReference>
<reference evidence="3 4" key="1">
    <citation type="journal article" date="2015" name="Genome Announc.">
        <title>Expanding the biotechnology potential of lactobacilli through comparative genomics of 213 strains and associated genera.</title>
        <authorList>
            <person name="Sun Z."/>
            <person name="Harris H.M."/>
            <person name="McCann A."/>
            <person name="Guo C."/>
            <person name="Argimon S."/>
            <person name="Zhang W."/>
            <person name="Yang X."/>
            <person name="Jeffery I.B."/>
            <person name="Cooney J.C."/>
            <person name="Kagawa T.F."/>
            <person name="Liu W."/>
            <person name="Song Y."/>
            <person name="Salvetti E."/>
            <person name="Wrobel A."/>
            <person name="Rasinkangas P."/>
            <person name="Parkhill J."/>
            <person name="Rea M.C."/>
            <person name="O'Sullivan O."/>
            <person name="Ritari J."/>
            <person name="Douillard F.P."/>
            <person name="Paul Ross R."/>
            <person name="Yang R."/>
            <person name="Briner A.E."/>
            <person name="Felis G.E."/>
            <person name="de Vos W.M."/>
            <person name="Barrangou R."/>
            <person name="Klaenhammer T.R."/>
            <person name="Caufield P.W."/>
            <person name="Cui Y."/>
            <person name="Zhang H."/>
            <person name="O'Toole P.W."/>
        </authorList>
    </citation>
    <scope>NUCLEOTIDE SEQUENCE [LARGE SCALE GENOMIC DNA]</scope>
    <source>
        <strain evidence="3 4">DSM 20634</strain>
    </source>
</reference>
<proteinExistence type="predicted"/>
<dbReference type="PATRIC" id="fig|1423813.3.peg.419"/>
<protein>
    <submittedName>
        <fullName evidence="3">Histidine protein kinase plnc8k</fullName>
    </submittedName>
</protein>
<keyword evidence="1" id="KW-0812">Transmembrane</keyword>
<keyword evidence="4" id="KW-1185">Reference proteome</keyword>
<dbReference type="GO" id="GO:0016301">
    <property type="term" value="F:kinase activity"/>
    <property type="evidence" value="ECO:0007669"/>
    <property type="project" value="UniProtKB-KW"/>
</dbReference>
<dbReference type="STRING" id="1423813.FC26_GL000410"/>
<feature type="transmembrane region" description="Helical" evidence="1">
    <location>
        <begin position="193"/>
        <end position="214"/>
    </location>
</feature>
<dbReference type="SUPFAM" id="SSF55874">
    <property type="entry name" value="ATPase domain of HSP90 chaperone/DNA topoisomerase II/histidine kinase"/>
    <property type="match status" value="1"/>
</dbReference>
<feature type="transmembrane region" description="Helical" evidence="1">
    <location>
        <begin position="71"/>
        <end position="94"/>
    </location>
</feature>
<dbReference type="InterPro" id="IPR036890">
    <property type="entry name" value="HATPase_C_sf"/>
</dbReference>
<dbReference type="InterPro" id="IPR032834">
    <property type="entry name" value="NatK-like_C"/>
</dbReference>
<feature type="domain" description="Sensor histidine kinase NatK-like C-terminal" evidence="2">
    <location>
        <begin position="335"/>
        <end position="433"/>
    </location>
</feature>
<keyword evidence="1" id="KW-1133">Transmembrane helix</keyword>
<evidence type="ECO:0000313" key="4">
    <source>
        <dbReference type="Proteomes" id="UP000051733"/>
    </source>
</evidence>
<evidence type="ECO:0000313" key="3">
    <source>
        <dbReference type="EMBL" id="KRM60921.1"/>
    </source>
</evidence>
<feature type="transmembrane region" description="Helical" evidence="1">
    <location>
        <begin position="160"/>
        <end position="187"/>
    </location>
</feature>
<gene>
    <name evidence="3" type="ORF">FC26_GL000410</name>
</gene>
<organism evidence="3 4">
    <name type="scientific">Paucilactobacillus vaccinostercus DSM 20634</name>
    <dbReference type="NCBI Taxonomy" id="1423813"/>
    <lineage>
        <taxon>Bacteria</taxon>
        <taxon>Bacillati</taxon>
        <taxon>Bacillota</taxon>
        <taxon>Bacilli</taxon>
        <taxon>Lactobacillales</taxon>
        <taxon>Lactobacillaceae</taxon>
        <taxon>Paucilactobacillus</taxon>
    </lineage>
</organism>
<comment type="caution">
    <text evidence="3">The sequence shown here is derived from an EMBL/GenBank/DDBJ whole genome shotgun (WGS) entry which is preliminary data.</text>
</comment>
<dbReference type="Proteomes" id="UP000051733">
    <property type="component" value="Unassembled WGS sequence"/>
</dbReference>
<sequence>MVIFVQAWTTLWLSYCLVNRHYRGFVLLRDIILASGIAAAGLYIQDTIWLLVLAGAIMFSLVSHRFETVNYIPVTALIIACMVQIDFGFIATYLSRLILLIRTHSFNLHTAMQYSHPLIIIIAVAEIGVTLILVTLVRHYWQFLNRLTTLITDLQVEKQIFFMTLGIFVALETVLIISELLAIAAIIQGVLIVTFSLITILIVYQMVIFVRAYAARQKVTAMSHQNQQLEGYMTSIEQQYTEFRRFKHDYNNLLLSLETMINSDDSQQLRAYYQELRQQSIVTQQNNAQMIVAADQITNEPVRGLLIQKYFRARNAGVTLTIEVMGHHLTIPNHVVPIVRILGILLDNAIEHVTATDSHQHVTCAFIDHPHSIEIIVENPASADLDIERLLTLGATTKGDHHGIGLANVQDLVYQLPNLYFNTALDHDNLQMSLVITKED</sequence>
<accession>A0A0R2AB97</accession>
<evidence type="ECO:0000259" key="2">
    <source>
        <dbReference type="Pfam" id="PF14501"/>
    </source>
</evidence>
<dbReference type="PANTHER" id="PTHR40448:SF1">
    <property type="entry name" value="TWO-COMPONENT SENSOR HISTIDINE KINASE"/>
    <property type="match status" value="1"/>
</dbReference>
<dbReference type="EMBL" id="AYYY01000061">
    <property type="protein sequence ID" value="KRM60921.1"/>
    <property type="molecule type" value="Genomic_DNA"/>
</dbReference>
<dbReference type="Pfam" id="PF14501">
    <property type="entry name" value="HATPase_c_5"/>
    <property type="match status" value="1"/>
</dbReference>